<dbReference type="EMBL" id="JAMDNP010000135">
    <property type="protein sequence ID" value="MCY9764921.1"/>
    <property type="molecule type" value="Genomic_DNA"/>
</dbReference>
<name>A0ABT4H7F4_PAEAL</name>
<accession>A0ABT4H7F4</accession>
<protein>
    <submittedName>
        <fullName evidence="2">Phage tail protein</fullName>
    </submittedName>
</protein>
<reference evidence="2 3" key="1">
    <citation type="submission" date="2022-05" db="EMBL/GenBank/DDBJ databases">
        <title>Genome Sequencing of Bee-Associated Microbes.</title>
        <authorList>
            <person name="Dunlap C."/>
        </authorList>
    </citation>
    <scope>NUCLEOTIDE SEQUENCE [LARGE SCALE GENOMIC DNA]</scope>
    <source>
        <strain evidence="2 3">NRRL B-04010</strain>
    </source>
</reference>
<evidence type="ECO:0000259" key="1">
    <source>
        <dbReference type="Pfam" id="PF12571"/>
    </source>
</evidence>
<dbReference type="RefSeq" id="WP_268600858.1">
    <property type="nucleotide sequence ID" value="NZ_JAMDNP010000135.1"/>
</dbReference>
<evidence type="ECO:0000313" key="2">
    <source>
        <dbReference type="EMBL" id="MCY9764921.1"/>
    </source>
</evidence>
<dbReference type="Proteomes" id="UP001527181">
    <property type="component" value="Unassembled WGS sequence"/>
</dbReference>
<feature type="domain" description="Phage tail fibre protein N-terminal" evidence="1">
    <location>
        <begin position="9"/>
        <end position="153"/>
    </location>
</feature>
<dbReference type="InterPro" id="IPR005068">
    <property type="entry name" value="Phage_lambda_Stf-r2"/>
</dbReference>
<organism evidence="2 3">
    <name type="scientific">Paenibacillus alvei</name>
    <name type="common">Bacillus alvei</name>
    <dbReference type="NCBI Taxonomy" id="44250"/>
    <lineage>
        <taxon>Bacteria</taxon>
        <taxon>Bacillati</taxon>
        <taxon>Bacillota</taxon>
        <taxon>Bacilli</taxon>
        <taxon>Bacillales</taxon>
        <taxon>Paenibacillaceae</taxon>
        <taxon>Paenibacillus</taxon>
    </lineage>
</organism>
<keyword evidence="3" id="KW-1185">Reference proteome</keyword>
<dbReference type="InterPro" id="IPR022225">
    <property type="entry name" value="Phage_tail_fibre_N"/>
</dbReference>
<evidence type="ECO:0000313" key="3">
    <source>
        <dbReference type="Proteomes" id="UP001527181"/>
    </source>
</evidence>
<feature type="non-terminal residue" evidence="2">
    <location>
        <position position="267"/>
    </location>
</feature>
<dbReference type="Pfam" id="PF12571">
    <property type="entry name" value="Phage_tail_fib"/>
    <property type="match status" value="1"/>
</dbReference>
<gene>
    <name evidence="2" type="ORF">M5X12_30970</name>
</gene>
<comment type="caution">
    <text evidence="2">The sequence shown here is derived from an EMBL/GenBank/DDBJ whole genome shotgun (WGS) entry which is preliminary data.</text>
</comment>
<proteinExistence type="predicted"/>
<sequence>MSGFGSGLLLTKKGLALLTKAQAGKQLKYTRVGIGDGNLNGVDPTTLNKLVLEVKSTQITKLEIQQDKAVIGFVLSNKDLTTGFYFREIGIFALDPDEGEVLYSYVNAGANAEFIPPTGSAEAIEKEINALFTVGNASNVSAVIDSSLVWASHDDVAKSLADSKAYTDQKVQDIDLTKITPDSIGAAKKTDLNAHVQDMTKHITVSERNDWNSKAAGSHKHDASDITTGTMAAARLPGASTSAAGIVQLSAATNGTRSNVAATESAV</sequence>
<dbReference type="Pfam" id="PF03406">
    <property type="entry name" value="Phage_fiber_2"/>
    <property type="match status" value="1"/>
</dbReference>